<dbReference type="InterPro" id="IPR007148">
    <property type="entry name" value="SSU_processome_Utp12"/>
</dbReference>
<feature type="region of interest" description="Disordered" evidence="1">
    <location>
        <begin position="1"/>
        <end position="25"/>
    </location>
</feature>
<feature type="compositionally biased region" description="Basic and acidic residues" evidence="1">
    <location>
        <begin position="1"/>
        <end position="23"/>
    </location>
</feature>
<evidence type="ECO:0000313" key="4">
    <source>
        <dbReference type="Proteomes" id="UP001157006"/>
    </source>
</evidence>
<keyword evidence="4" id="KW-1185">Reference proteome</keyword>
<evidence type="ECO:0000259" key="2">
    <source>
        <dbReference type="Pfam" id="PF04003"/>
    </source>
</evidence>
<proteinExistence type="predicted"/>
<dbReference type="PANTHER" id="PTHR45290">
    <property type="entry name" value="OS03G0300300 PROTEIN"/>
    <property type="match status" value="1"/>
</dbReference>
<dbReference type="PANTHER" id="PTHR45290:SF3">
    <property type="entry name" value="OS01G0649000 PROTEIN"/>
    <property type="match status" value="1"/>
</dbReference>
<dbReference type="Pfam" id="PF04003">
    <property type="entry name" value="Utp12"/>
    <property type="match status" value="1"/>
</dbReference>
<evidence type="ECO:0000256" key="1">
    <source>
        <dbReference type="SAM" id="MobiDB-lite"/>
    </source>
</evidence>
<dbReference type="AlphaFoldDB" id="A0AAV1A7M7"/>
<dbReference type="EMBL" id="OX451739">
    <property type="protein sequence ID" value="CAI8606670.1"/>
    <property type="molecule type" value="Genomic_DNA"/>
</dbReference>
<dbReference type="Proteomes" id="UP001157006">
    <property type="component" value="Chromosome 4"/>
</dbReference>
<name>A0AAV1A7M7_VICFA</name>
<feature type="domain" description="Small-subunit processome Utp12" evidence="2">
    <location>
        <begin position="60"/>
        <end position="140"/>
    </location>
</feature>
<sequence>MRDDPDFIQKHDNPSKKEVENKSNKSKKRQATYLILVFQPQPTRWILVNLRMLKESLMMIRLNPSNILKLLNSLITITESMGAILACALPWMKCLLLQHASRIMSQESSLKVLNSLFQLIESRVSSFNFVFQLSSLLDVLYVRVHYKEVDEVETVPIIYMDTNDSEDEDKTKEIVEVAKASMGQEQFQMGGLDFVKTTIARTISELVLLMPQKFHEMNAQYITRVKEGI</sequence>
<evidence type="ECO:0000313" key="3">
    <source>
        <dbReference type="EMBL" id="CAI8606670.1"/>
    </source>
</evidence>
<reference evidence="3 4" key="1">
    <citation type="submission" date="2023-01" db="EMBL/GenBank/DDBJ databases">
        <authorList>
            <person name="Kreplak J."/>
        </authorList>
    </citation>
    <scope>NUCLEOTIDE SEQUENCE [LARGE SCALE GENOMIC DNA]</scope>
</reference>
<protein>
    <recommendedName>
        <fullName evidence="2">Small-subunit processome Utp12 domain-containing protein</fullName>
    </recommendedName>
</protein>
<accession>A0AAV1A7M7</accession>
<gene>
    <name evidence="3" type="ORF">VFH_IV001960</name>
</gene>
<organism evidence="3 4">
    <name type="scientific">Vicia faba</name>
    <name type="common">Broad bean</name>
    <name type="synonym">Faba vulgaris</name>
    <dbReference type="NCBI Taxonomy" id="3906"/>
    <lineage>
        <taxon>Eukaryota</taxon>
        <taxon>Viridiplantae</taxon>
        <taxon>Streptophyta</taxon>
        <taxon>Embryophyta</taxon>
        <taxon>Tracheophyta</taxon>
        <taxon>Spermatophyta</taxon>
        <taxon>Magnoliopsida</taxon>
        <taxon>eudicotyledons</taxon>
        <taxon>Gunneridae</taxon>
        <taxon>Pentapetalae</taxon>
        <taxon>rosids</taxon>
        <taxon>fabids</taxon>
        <taxon>Fabales</taxon>
        <taxon>Fabaceae</taxon>
        <taxon>Papilionoideae</taxon>
        <taxon>50 kb inversion clade</taxon>
        <taxon>NPAAA clade</taxon>
        <taxon>Hologalegina</taxon>
        <taxon>IRL clade</taxon>
        <taxon>Fabeae</taxon>
        <taxon>Vicia</taxon>
    </lineage>
</organism>